<evidence type="ECO:0000256" key="3">
    <source>
        <dbReference type="ARBA" id="ARBA00022729"/>
    </source>
</evidence>
<dbReference type="GO" id="GO:0006508">
    <property type="term" value="P:proteolysis"/>
    <property type="evidence" value="ECO:0007669"/>
    <property type="project" value="UniProtKB-KW"/>
</dbReference>
<dbReference type="SUPFAM" id="SSF54001">
    <property type="entry name" value="Cysteine proteinases"/>
    <property type="match status" value="1"/>
</dbReference>
<comment type="similarity">
    <text evidence="1">Belongs to the peptidase C1 family.</text>
</comment>
<dbReference type="STRING" id="6573.A0A210PXH4"/>
<accession>A0A210PXH4</accession>
<dbReference type="InterPro" id="IPR025660">
    <property type="entry name" value="Pept_his_AS"/>
</dbReference>
<dbReference type="InterPro" id="IPR039417">
    <property type="entry name" value="Peptidase_C1A_papain-like"/>
</dbReference>
<evidence type="ECO:0000259" key="10">
    <source>
        <dbReference type="SMART" id="SM00043"/>
    </source>
</evidence>
<dbReference type="PROSITE" id="PS00287">
    <property type="entry name" value="CYSTATIN"/>
    <property type="match status" value="2"/>
</dbReference>
<dbReference type="SMART" id="SM00043">
    <property type="entry name" value="CY"/>
    <property type="match status" value="3"/>
</dbReference>
<feature type="domain" description="Cathepsin propeptide inhibitor" evidence="12">
    <location>
        <begin position="336"/>
        <end position="395"/>
    </location>
</feature>
<evidence type="ECO:0000313" key="14">
    <source>
        <dbReference type="EMBL" id="QBA97386.1"/>
    </source>
</evidence>
<keyword evidence="15" id="KW-1185">Reference proteome</keyword>
<dbReference type="Pfam" id="PF08246">
    <property type="entry name" value="Inhibitor_I29"/>
    <property type="match status" value="1"/>
</dbReference>
<evidence type="ECO:0000313" key="13">
    <source>
        <dbReference type="EMBL" id="OWF41198.1"/>
    </source>
</evidence>
<dbReference type="InterPro" id="IPR000169">
    <property type="entry name" value="Pept_cys_AS"/>
</dbReference>
<name>A0A210PXH4_MIZYE</name>
<reference evidence="13 15" key="1">
    <citation type="journal article" date="2017" name="Nat. Ecol. Evol.">
        <title>Scallop genome provides insights into evolution of bilaterian karyotype and development.</title>
        <authorList>
            <person name="Wang S."/>
            <person name="Zhang J."/>
            <person name="Jiao W."/>
            <person name="Li J."/>
            <person name="Xun X."/>
            <person name="Sun Y."/>
            <person name="Guo X."/>
            <person name="Huan P."/>
            <person name="Dong B."/>
            <person name="Zhang L."/>
            <person name="Hu X."/>
            <person name="Sun X."/>
            <person name="Wang J."/>
            <person name="Zhao C."/>
            <person name="Wang Y."/>
            <person name="Wang D."/>
            <person name="Huang X."/>
            <person name="Wang R."/>
            <person name="Lv J."/>
            <person name="Li Y."/>
            <person name="Zhang Z."/>
            <person name="Liu B."/>
            <person name="Lu W."/>
            <person name="Hui Y."/>
            <person name="Liang J."/>
            <person name="Zhou Z."/>
            <person name="Hou R."/>
            <person name="Li X."/>
            <person name="Liu Y."/>
            <person name="Li H."/>
            <person name="Ning X."/>
            <person name="Lin Y."/>
            <person name="Zhao L."/>
            <person name="Xing Q."/>
            <person name="Dou J."/>
            <person name="Li Y."/>
            <person name="Mao J."/>
            <person name="Guo H."/>
            <person name="Dou H."/>
            <person name="Li T."/>
            <person name="Mu C."/>
            <person name="Jiang W."/>
            <person name="Fu Q."/>
            <person name="Fu X."/>
            <person name="Miao Y."/>
            <person name="Liu J."/>
            <person name="Yu Q."/>
            <person name="Li R."/>
            <person name="Liao H."/>
            <person name="Li X."/>
            <person name="Kong Y."/>
            <person name="Jiang Z."/>
            <person name="Chourrout D."/>
            <person name="Li R."/>
            <person name="Bao Z."/>
        </authorList>
    </citation>
    <scope>NUCLEOTIDE SEQUENCE [LARGE SCALE GENOMIC DNA]</scope>
    <source>
        <strain evidence="13 15">PY_sf001</strain>
    </source>
</reference>
<dbReference type="CDD" id="cd00042">
    <property type="entry name" value="CY"/>
    <property type="match status" value="3"/>
</dbReference>
<evidence type="ECO:0000256" key="8">
    <source>
        <dbReference type="ARBA" id="ARBA00023180"/>
    </source>
</evidence>
<feature type="domain" description="Cystatin" evidence="10">
    <location>
        <begin position="204"/>
        <end position="313"/>
    </location>
</feature>
<dbReference type="PROSITE" id="PS00639">
    <property type="entry name" value="THIOL_PROTEASE_HIS"/>
    <property type="match status" value="1"/>
</dbReference>
<keyword evidence="6" id="KW-0865">Zymogen</keyword>
<dbReference type="EMBL" id="NEDP02005416">
    <property type="protein sequence ID" value="OWF41198.1"/>
    <property type="molecule type" value="Genomic_DNA"/>
</dbReference>
<evidence type="ECO:0000259" key="12">
    <source>
        <dbReference type="SMART" id="SM00848"/>
    </source>
</evidence>
<dbReference type="InterPro" id="IPR000668">
    <property type="entry name" value="Peptidase_C1A_C"/>
</dbReference>
<sequence length="634" mass="70179">MNVLIVLSCVVACCYGSGVPGGYSKADISDPEIIGYANFFVSQYNLRTKAQGGNAAEYTNVQLVSANQQVVSGMNYDLHLRMSNGAVTQMCDVVIYVQPWTNTKRVDTQVCHPVTKRAGGYEEHSVDAEVMMMANFALNKMNVLLKQSNSLVRVVSASTQVVAGTNYKLRLELDQNKFCDVVVFNQPWTQTTQLTSNSCDSTKRQLGAPHAISSSDIHVQEVFTQAIELANGMSNNMYRLSAVSIQHVTKQVVAGMKYEFDMMMGESSCRNNGESKGLTAVNCPVKSGGMSTTFHVVGIWQSWTTPEYHVTVTPVVDNGVVDKPKETQQLSTMEKFLSFKRKHSKVYSSMAEEKKRYRIFESNMKLAAKIQQTERPGSTARYGATKFADLTEKEFRQHVGYKWDLKGNVGMQKAEIPRGTTPEAFDWRDHNAVTEVKNQGSCGSCWAFSTTGNIEGQWAIKQGKLVSLSEQELVDCDKVDEGCNGGLPSQAYKEIIRLGGLETEKEYKYEGEDEKCLFNRSDVRVTINSSVSISSDEKEMAAWLAKNGPISIGINAFAMQFYMGGISHPWSFFCSPKELDHGVLIVGYGVQDGTPYWAVKNSWGPDWGEKGYYLVYRGGGVCGLNTMCTSSVID</sequence>
<dbReference type="GO" id="GO:0004869">
    <property type="term" value="F:cysteine-type endopeptidase inhibitor activity"/>
    <property type="evidence" value="ECO:0007669"/>
    <property type="project" value="InterPro"/>
</dbReference>
<organism evidence="13 15">
    <name type="scientific">Mizuhopecten yessoensis</name>
    <name type="common">Japanese scallop</name>
    <name type="synonym">Patinopecten yessoensis</name>
    <dbReference type="NCBI Taxonomy" id="6573"/>
    <lineage>
        <taxon>Eukaryota</taxon>
        <taxon>Metazoa</taxon>
        <taxon>Spiralia</taxon>
        <taxon>Lophotrochozoa</taxon>
        <taxon>Mollusca</taxon>
        <taxon>Bivalvia</taxon>
        <taxon>Autobranchia</taxon>
        <taxon>Pteriomorphia</taxon>
        <taxon>Pectinida</taxon>
        <taxon>Pectinoidea</taxon>
        <taxon>Pectinidae</taxon>
        <taxon>Mizuhopecten</taxon>
    </lineage>
</organism>
<dbReference type="PROSITE" id="PS00139">
    <property type="entry name" value="THIOL_PROTEASE_CYS"/>
    <property type="match status" value="1"/>
</dbReference>
<feature type="domain" description="Peptidase C1A papain C-terminal" evidence="11">
    <location>
        <begin position="421"/>
        <end position="632"/>
    </location>
</feature>
<keyword evidence="5" id="KW-0788">Thiol protease</keyword>
<evidence type="ECO:0000313" key="15">
    <source>
        <dbReference type="Proteomes" id="UP000242188"/>
    </source>
</evidence>
<dbReference type="SUPFAM" id="SSF54403">
    <property type="entry name" value="Cystatin/monellin"/>
    <property type="match status" value="3"/>
</dbReference>
<dbReference type="SMART" id="SM00848">
    <property type="entry name" value="Inhibitor_I29"/>
    <property type="match status" value="1"/>
</dbReference>
<dbReference type="FunFam" id="3.90.70.10:FF:000130">
    <property type="entry name" value="Cysteine proteinase 1"/>
    <property type="match status" value="1"/>
</dbReference>
<keyword evidence="2" id="KW-0645">Protease</keyword>
<evidence type="ECO:0000256" key="1">
    <source>
        <dbReference type="ARBA" id="ARBA00008455"/>
    </source>
</evidence>
<evidence type="ECO:0000256" key="2">
    <source>
        <dbReference type="ARBA" id="ARBA00022670"/>
    </source>
</evidence>
<dbReference type="Gene3D" id="3.10.450.10">
    <property type="match status" value="3"/>
</dbReference>
<keyword evidence="7" id="KW-1015">Disulfide bond</keyword>
<keyword evidence="4" id="KW-0378">Hydrolase</keyword>
<dbReference type="SMR" id="A0A210PXH4"/>
<gene>
    <name evidence="13" type="ORF">KP79_PYT09842</name>
</gene>
<dbReference type="PRINTS" id="PR00705">
    <property type="entry name" value="PAPAIN"/>
</dbReference>
<feature type="domain" description="Cystatin" evidence="10">
    <location>
        <begin position="18"/>
        <end position="112"/>
    </location>
</feature>
<keyword evidence="8" id="KW-0325">Glycoprotein</keyword>
<dbReference type="InterPro" id="IPR013201">
    <property type="entry name" value="Prot_inhib_I29"/>
</dbReference>
<dbReference type="SMART" id="SM00645">
    <property type="entry name" value="Pept_C1"/>
    <property type="match status" value="1"/>
</dbReference>
<dbReference type="AlphaFoldDB" id="A0A210PXH4"/>
<dbReference type="Proteomes" id="UP000242188">
    <property type="component" value="Unassembled WGS sequence"/>
</dbReference>
<keyword evidence="3 9" id="KW-0732">Signal</keyword>
<evidence type="ECO:0000256" key="4">
    <source>
        <dbReference type="ARBA" id="ARBA00022801"/>
    </source>
</evidence>
<evidence type="ECO:0000259" key="11">
    <source>
        <dbReference type="SMART" id="SM00645"/>
    </source>
</evidence>
<dbReference type="InterPro" id="IPR046350">
    <property type="entry name" value="Cystatin_sf"/>
</dbReference>
<dbReference type="BRENDA" id="3.4.22.41">
    <property type="organism ID" value="4566"/>
</dbReference>
<dbReference type="Gene3D" id="3.90.70.10">
    <property type="entry name" value="Cysteine proteinases"/>
    <property type="match status" value="1"/>
</dbReference>
<protein>
    <submittedName>
        <fullName evidence="14">Cathepsin F</fullName>
    </submittedName>
    <submittedName>
        <fullName evidence="13">Cysteine proteinase</fullName>
    </submittedName>
</protein>
<dbReference type="Pfam" id="PF00031">
    <property type="entry name" value="Cystatin"/>
    <property type="match status" value="1"/>
</dbReference>
<proteinExistence type="evidence at transcript level"/>
<dbReference type="GO" id="GO:0008234">
    <property type="term" value="F:cysteine-type peptidase activity"/>
    <property type="evidence" value="ECO:0007669"/>
    <property type="project" value="UniProtKB-KW"/>
</dbReference>
<feature type="domain" description="Cystatin" evidence="10">
    <location>
        <begin position="116"/>
        <end position="200"/>
    </location>
</feature>
<dbReference type="Pfam" id="PF00112">
    <property type="entry name" value="Peptidase_C1"/>
    <property type="match status" value="1"/>
</dbReference>
<evidence type="ECO:0000256" key="5">
    <source>
        <dbReference type="ARBA" id="ARBA00022807"/>
    </source>
</evidence>
<dbReference type="InterPro" id="IPR038765">
    <property type="entry name" value="Papain-like_cys_pep_sf"/>
</dbReference>
<feature type="chain" id="PRO_5036313223" evidence="9">
    <location>
        <begin position="17"/>
        <end position="634"/>
    </location>
</feature>
<evidence type="ECO:0000256" key="6">
    <source>
        <dbReference type="ARBA" id="ARBA00023145"/>
    </source>
</evidence>
<dbReference type="OrthoDB" id="387093at2759"/>
<evidence type="ECO:0000256" key="7">
    <source>
        <dbReference type="ARBA" id="ARBA00023157"/>
    </source>
</evidence>
<dbReference type="InterPro" id="IPR000010">
    <property type="entry name" value="Cystatin_dom"/>
</dbReference>
<dbReference type="Pfam" id="PF16845">
    <property type="entry name" value="SQAPI"/>
    <property type="match status" value="2"/>
</dbReference>
<reference evidence="14" key="2">
    <citation type="submission" date="2018-05" db="EMBL/GenBank/DDBJ databases">
        <authorList>
            <person name="Guo H."/>
            <person name="Wang Y."/>
        </authorList>
    </citation>
    <scope>NUCLEOTIDE SEQUENCE</scope>
</reference>
<dbReference type="PANTHER" id="PTHR12411">
    <property type="entry name" value="CYSTEINE PROTEASE FAMILY C1-RELATED"/>
    <property type="match status" value="1"/>
</dbReference>
<evidence type="ECO:0000256" key="9">
    <source>
        <dbReference type="SAM" id="SignalP"/>
    </source>
</evidence>
<dbReference type="CDD" id="cd02248">
    <property type="entry name" value="Peptidase_C1A"/>
    <property type="match status" value="1"/>
</dbReference>
<dbReference type="InterPro" id="IPR013128">
    <property type="entry name" value="Peptidase_C1A"/>
</dbReference>
<feature type="signal peptide" evidence="9">
    <location>
        <begin position="1"/>
        <end position="16"/>
    </location>
</feature>
<dbReference type="InterPro" id="IPR018073">
    <property type="entry name" value="Prot_inh_cystat_CS"/>
</dbReference>
<dbReference type="EMBL" id="MH318608">
    <property type="protein sequence ID" value="QBA97386.1"/>
    <property type="molecule type" value="mRNA"/>
</dbReference>